<dbReference type="InterPro" id="IPR012312">
    <property type="entry name" value="Hemerythrin-like"/>
</dbReference>
<proteinExistence type="predicted"/>
<dbReference type="EMBL" id="BNDY01000002">
    <property type="protein sequence ID" value="GHI35851.1"/>
    <property type="molecule type" value="Genomic_DNA"/>
</dbReference>
<organism evidence="2 3">
    <name type="scientific">Streptomyces violascens</name>
    <dbReference type="NCBI Taxonomy" id="67381"/>
    <lineage>
        <taxon>Bacteria</taxon>
        <taxon>Bacillati</taxon>
        <taxon>Actinomycetota</taxon>
        <taxon>Actinomycetes</taxon>
        <taxon>Kitasatosporales</taxon>
        <taxon>Streptomycetaceae</taxon>
        <taxon>Streptomyces</taxon>
    </lineage>
</organism>
<dbReference type="RefSeq" id="WP_189959564.1">
    <property type="nucleotide sequence ID" value="NZ_BMUA01000001.1"/>
</dbReference>
<evidence type="ECO:0000313" key="3">
    <source>
        <dbReference type="Proteomes" id="UP001050808"/>
    </source>
</evidence>
<keyword evidence="3" id="KW-1185">Reference proteome</keyword>
<dbReference type="Gene3D" id="1.20.120.520">
    <property type="entry name" value="nmb1532 protein domain like"/>
    <property type="match status" value="1"/>
</dbReference>
<dbReference type="CDD" id="cd12108">
    <property type="entry name" value="Hr-like"/>
    <property type="match status" value="1"/>
</dbReference>
<accession>A0ABQ3QEY6</accession>
<evidence type="ECO:0000259" key="1">
    <source>
        <dbReference type="Pfam" id="PF01814"/>
    </source>
</evidence>
<sequence length="181" mass="20275">MVHSPDVIAELTADHREVDELFARIEDTMPGTAERKELADRLTIELVRHAVAEEEHLYPAVREYLENGDALADKELADHGRVEQLLKDLEATDAGDLAFTRILVHLKTEVFAHVKDEEDNLFVRLREGCHPFVLESLGEKVRHAKKTAPTRPHPAVPANKLLAPGVGLVDRVRDFVTGRGK</sequence>
<comment type="caution">
    <text evidence="2">The sequence shown here is derived from an EMBL/GenBank/DDBJ whole genome shotgun (WGS) entry which is preliminary data.</text>
</comment>
<dbReference type="PANTHER" id="PTHR35585">
    <property type="entry name" value="HHE DOMAIN PROTEIN (AFU_ORTHOLOGUE AFUA_4G00730)"/>
    <property type="match status" value="1"/>
</dbReference>
<feature type="domain" description="Hemerythrin-like" evidence="1">
    <location>
        <begin position="7"/>
        <end position="123"/>
    </location>
</feature>
<protein>
    <submittedName>
        <fullName evidence="2">Hemerythrin</fullName>
    </submittedName>
</protein>
<dbReference type="Proteomes" id="UP001050808">
    <property type="component" value="Unassembled WGS sequence"/>
</dbReference>
<reference evidence="2" key="1">
    <citation type="submission" date="2024-05" db="EMBL/GenBank/DDBJ databases">
        <title>Whole genome shotgun sequence of Streptomyces violascens NBRC 12920.</title>
        <authorList>
            <person name="Komaki H."/>
            <person name="Tamura T."/>
        </authorList>
    </citation>
    <scope>NUCLEOTIDE SEQUENCE</scope>
    <source>
        <strain evidence="2">NBRC 12920</strain>
    </source>
</reference>
<dbReference type="Pfam" id="PF01814">
    <property type="entry name" value="Hemerythrin"/>
    <property type="match status" value="1"/>
</dbReference>
<name>A0ABQ3QEY6_9ACTN</name>
<dbReference type="PANTHER" id="PTHR35585:SF1">
    <property type="entry name" value="HHE DOMAIN PROTEIN (AFU_ORTHOLOGUE AFUA_4G00730)"/>
    <property type="match status" value="1"/>
</dbReference>
<evidence type="ECO:0000313" key="2">
    <source>
        <dbReference type="EMBL" id="GHI35851.1"/>
    </source>
</evidence>
<gene>
    <name evidence="2" type="ORF">Sviol_02590</name>
</gene>